<comment type="caution">
    <text evidence="2">The sequence shown here is derived from an EMBL/GenBank/DDBJ whole genome shotgun (WGS) entry which is preliminary data.</text>
</comment>
<dbReference type="EMBL" id="CAXHTA020000011">
    <property type="protein sequence ID" value="CAL5224868.1"/>
    <property type="molecule type" value="Genomic_DNA"/>
</dbReference>
<feature type="compositionally biased region" description="Polar residues" evidence="1">
    <location>
        <begin position="153"/>
        <end position="162"/>
    </location>
</feature>
<feature type="region of interest" description="Disordered" evidence="1">
    <location>
        <begin position="121"/>
        <end position="162"/>
    </location>
</feature>
<sequence>MRRDTGGLVKGWATGSTGWAGHTDSGRLLQSRQQDSRNSLGVSWLLDLGFTGGEQGPRKPQRRSTRPGTPRPGIVEPLQSQAMAEGPGKENCSLEGGQPRQTSKRQALRRLQQRAALQGLNGQSTPHADPLHNAPGPFPTHTDPSNGILGHSEPSTGLQSSPLLSLGAELGFPGRPVFEGGTPSEIVSAGLLQPGQQALGGSGSKQPVIPRLDFSRVSSTDAAAEDSERVPEVTFCESLSRRTISQLRPFLLPGILDGASSGYTEQDVPFDISIGLPLPGSPDSWEPFNPTFLGLGAPGFVRSPDPAQSPDLWASQDRQLLPPYYLMSSGSSGVLHASSAVDVSSDVHHDIKAHAAAQCTVTACCRASAGEAVVYTLDSCRLHGSSVGSMEDPLSQTPGPGRQMGAGAGPGSNDDHVDVHPDGESIEYCLEVSPTSEISPQSQSSSPMAATPVRAGPSPETMNRADWSPFMSHLLEDTVKGLFQSPFKRGAKA</sequence>
<dbReference type="Proteomes" id="UP001497392">
    <property type="component" value="Unassembled WGS sequence"/>
</dbReference>
<organism evidence="2 3">
    <name type="scientific">Coccomyxa viridis</name>
    <dbReference type="NCBI Taxonomy" id="1274662"/>
    <lineage>
        <taxon>Eukaryota</taxon>
        <taxon>Viridiplantae</taxon>
        <taxon>Chlorophyta</taxon>
        <taxon>core chlorophytes</taxon>
        <taxon>Trebouxiophyceae</taxon>
        <taxon>Trebouxiophyceae incertae sedis</taxon>
        <taxon>Coccomyxaceae</taxon>
        <taxon>Coccomyxa</taxon>
    </lineage>
</organism>
<reference evidence="2 3" key="1">
    <citation type="submission" date="2024-06" db="EMBL/GenBank/DDBJ databases">
        <authorList>
            <person name="Kraege A."/>
            <person name="Thomma B."/>
        </authorList>
    </citation>
    <scope>NUCLEOTIDE SEQUENCE [LARGE SCALE GENOMIC DNA]</scope>
</reference>
<feature type="region of interest" description="Disordered" evidence="1">
    <location>
        <begin position="388"/>
        <end position="416"/>
    </location>
</feature>
<name>A0ABP1FYE7_9CHLO</name>
<feature type="compositionally biased region" description="Low complexity" evidence="1">
    <location>
        <begin position="433"/>
        <end position="447"/>
    </location>
</feature>
<feature type="region of interest" description="Disordered" evidence="1">
    <location>
        <begin position="433"/>
        <end position="465"/>
    </location>
</feature>
<feature type="region of interest" description="Disordered" evidence="1">
    <location>
        <begin position="48"/>
        <end position="108"/>
    </location>
</feature>
<feature type="region of interest" description="Disordered" evidence="1">
    <location>
        <begin position="1"/>
        <end position="24"/>
    </location>
</feature>
<keyword evidence="3" id="KW-1185">Reference proteome</keyword>
<accession>A0ABP1FYE7</accession>
<proteinExistence type="predicted"/>
<protein>
    <submittedName>
        <fullName evidence="2">G7626 protein</fullName>
    </submittedName>
</protein>
<gene>
    <name evidence="2" type="primary">g7626</name>
    <name evidence="2" type="ORF">VP750_LOCUS6527</name>
</gene>
<evidence type="ECO:0000313" key="2">
    <source>
        <dbReference type="EMBL" id="CAL5224868.1"/>
    </source>
</evidence>
<evidence type="ECO:0000313" key="3">
    <source>
        <dbReference type="Proteomes" id="UP001497392"/>
    </source>
</evidence>
<evidence type="ECO:0000256" key="1">
    <source>
        <dbReference type="SAM" id="MobiDB-lite"/>
    </source>
</evidence>